<gene>
    <name evidence="3" type="ordered locus">Fleli_3943</name>
</gene>
<dbReference type="Proteomes" id="UP000006054">
    <property type="component" value="Chromosome"/>
</dbReference>
<keyword evidence="1" id="KW-1133">Transmembrane helix</keyword>
<evidence type="ECO:0000256" key="1">
    <source>
        <dbReference type="SAM" id="Phobius"/>
    </source>
</evidence>
<dbReference type="KEGG" id="fli:Fleli_3943"/>
<keyword evidence="4" id="KW-1185">Reference proteome</keyword>
<protein>
    <submittedName>
        <fullName evidence="3">Uncharacterized protein</fullName>
    </submittedName>
</protein>
<dbReference type="RefSeq" id="WP_014799668.1">
    <property type="nucleotide sequence ID" value="NC_018018.1"/>
</dbReference>
<organism evidence="3 4">
    <name type="scientific">Bernardetia litoralis (strain ATCC 23117 / DSM 6794 / NBRC 15988 / NCIMB 1366 / Fx l1 / Sio-4)</name>
    <name type="common">Flexibacter litoralis</name>
    <dbReference type="NCBI Taxonomy" id="880071"/>
    <lineage>
        <taxon>Bacteria</taxon>
        <taxon>Pseudomonadati</taxon>
        <taxon>Bacteroidota</taxon>
        <taxon>Cytophagia</taxon>
        <taxon>Cytophagales</taxon>
        <taxon>Bernardetiaceae</taxon>
        <taxon>Bernardetia</taxon>
    </lineage>
</organism>
<accession>I4AQL0</accession>
<feature type="transmembrane region" description="Helical" evidence="1">
    <location>
        <begin position="30"/>
        <end position="52"/>
    </location>
</feature>
<name>I4AQL0_BERLS</name>
<keyword evidence="2" id="KW-0732">Signal</keyword>
<keyword evidence="1" id="KW-0812">Transmembrane</keyword>
<dbReference type="AlphaFoldDB" id="I4AQL0"/>
<feature type="signal peptide" evidence="2">
    <location>
        <begin position="1"/>
        <end position="20"/>
    </location>
</feature>
<reference evidence="4" key="1">
    <citation type="submission" date="2012-06" db="EMBL/GenBank/DDBJ databases">
        <title>The complete genome of Flexibacter litoralis DSM 6794.</title>
        <authorList>
            <person name="Lucas S."/>
            <person name="Copeland A."/>
            <person name="Lapidus A."/>
            <person name="Glavina del Rio T."/>
            <person name="Dalin E."/>
            <person name="Tice H."/>
            <person name="Bruce D."/>
            <person name="Goodwin L."/>
            <person name="Pitluck S."/>
            <person name="Peters L."/>
            <person name="Ovchinnikova G."/>
            <person name="Lu M."/>
            <person name="Kyrpides N."/>
            <person name="Mavromatis K."/>
            <person name="Ivanova N."/>
            <person name="Brettin T."/>
            <person name="Detter J.C."/>
            <person name="Han C."/>
            <person name="Larimer F."/>
            <person name="Land M."/>
            <person name="Hauser L."/>
            <person name="Markowitz V."/>
            <person name="Cheng J.-F."/>
            <person name="Hugenholtz P."/>
            <person name="Woyke T."/>
            <person name="Wu D."/>
            <person name="Spring S."/>
            <person name="Lang E."/>
            <person name="Kopitz M."/>
            <person name="Brambilla E."/>
            <person name="Klenk H.-P."/>
            <person name="Eisen J.A."/>
        </authorList>
    </citation>
    <scope>NUCLEOTIDE SEQUENCE [LARGE SCALE GENOMIC DNA]</scope>
    <source>
        <strain evidence="4">ATCC 23117 / DSM 6794 / NBRC 15988 / NCIMB 1366 / Sio-4</strain>
    </source>
</reference>
<dbReference type="EMBL" id="CP003345">
    <property type="protein sequence ID" value="AFM06245.1"/>
    <property type="molecule type" value="Genomic_DNA"/>
</dbReference>
<dbReference type="InterPro" id="IPR058207">
    <property type="entry name" value="PID_CTERM"/>
</dbReference>
<evidence type="ECO:0000313" key="3">
    <source>
        <dbReference type="EMBL" id="AFM06245.1"/>
    </source>
</evidence>
<keyword evidence="1" id="KW-0472">Membrane</keyword>
<evidence type="ECO:0000256" key="2">
    <source>
        <dbReference type="SAM" id="SignalP"/>
    </source>
</evidence>
<evidence type="ECO:0000313" key="4">
    <source>
        <dbReference type="Proteomes" id="UP000006054"/>
    </source>
</evidence>
<sequence length="65" mass="6947" precursor="true">MYQKIIFLFFLFFISAIAIAQSPFPTSPSGAVGAPIDGGISLLLAAGAAYGAKKVYEFRNKDESE</sequence>
<dbReference type="NCBIfam" id="NF046080">
    <property type="entry name" value="PID_CTERM"/>
    <property type="match status" value="1"/>
</dbReference>
<proteinExistence type="predicted"/>
<feature type="chain" id="PRO_5003686048" evidence="2">
    <location>
        <begin position="21"/>
        <end position="65"/>
    </location>
</feature>
<dbReference type="HOGENOM" id="CLU_2734123_0_0_10"/>